<dbReference type="EMBL" id="JANBUW010000695">
    <property type="protein sequence ID" value="KAJ2845834.1"/>
    <property type="molecule type" value="Genomic_DNA"/>
</dbReference>
<dbReference type="Proteomes" id="UP001139887">
    <property type="component" value="Unassembled WGS sequence"/>
</dbReference>
<accession>A0A9W8I2Z4</accession>
<evidence type="ECO:0000313" key="1">
    <source>
        <dbReference type="EMBL" id="KAJ2845834.1"/>
    </source>
</evidence>
<reference evidence="1" key="1">
    <citation type="submission" date="2022-07" db="EMBL/GenBank/DDBJ databases">
        <title>Phylogenomic reconstructions and comparative analyses of Kickxellomycotina fungi.</title>
        <authorList>
            <person name="Reynolds N.K."/>
            <person name="Stajich J.E."/>
            <person name="Barry K."/>
            <person name="Grigoriev I.V."/>
            <person name="Crous P."/>
            <person name="Smith M.E."/>
        </authorList>
    </citation>
    <scope>NUCLEOTIDE SEQUENCE</scope>
    <source>
        <strain evidence="1">NRRL 1566</strain>
    </source>
</reference>
<evidence type="ECO:0000313" key="2">
    <source>
        <dbReference type="Proteomes" id="UP001139887"/>
    </source>
</evidence>
<protein>
    <submittedName>
        <fullName evidence="1">Uncharacterized protein</fullName>
    </submittedName>
</protein>
<dbReference type="OrthoDB" id="2130597at2759"/>
<organism evidence="1 2">
    <name type="scientific">Coemansia brasiliensis</name>
    <dbReference type="NCBI Taxonomy" id="2650707"/>
    <lineage>
        <taxon>Eukaryota</taxon>
        <taxon>Fungi</taxon>
        <taxon>Fungi incertae sedis</taxon>
        <taxon>Zoopagomycota</taxon>
        <taxon>Kickxellomycotina</taxon>
        <taxon>Kickxellomycetes</taxon>
        <taxon>Kickxellales</taxon>
        <taxon>Kickxellaceae</taxon>
        <taxon>Coemansia</taxon>
    </lineage>
</organism>
<gene>
    <name evidence="1" type="ORF">IWW36_004623</name>
</gene>
<sequence length="81" mass="8505">MSRVNSSQSSGMGDLTAMDGDAFSTVAIEKLIVRRKTLLSAEKRSVAASANASWKPPPQKALLKRTGVAMAATNAKRLNSG</sequence>
<dbReference type="AlphaFoldDB" id="A0A9W8I2Z4"/>
<comment type="caution">
    <text evidence="1">The sequence shown here is derived from an EMBL/GenBank/DDBJ whole genome shotgun (WGS) entry which is preliminary data.</text>
</comment>
<keyword evidence="2" id="KW-1185">Reference proteome</keyword>
<name>A0A9W8I2Z4_9FUNG</name>
<proteinExistence type="predicted"/>